<evidence type="ECO:0000313" key="1">
    <source>
        <dbReference type="EMBL" id="QPG49408.1"/>
    </source>
</evidence>
<accession>A0A157T382</accession>
<dbReference type="RefSeq" id="WP_009990129.1">
    <property type="nucleotide sequence ID" value="NZ_CP011055.2"/>
</dbReference>
<evidence type="ECO:0000313" key="2">
    <source>
        <dbReference type="EMBL" id="SAI85795.1"/>
    </source>
</evidence>
<dbReference type="AlphaFoldDB" id="A0A157T382"/>
<gene>
    <name evidence="1" type="ORF">HFC64_05895</name>
    <name evidence="2" type="ORF">SSOP1_2241</name>
</gene>
<reference evidence="2" key="1">
    <citation type="submission" date="2016-04" db="EMBL/GenBank/DDBJ databases">
        <authorList>
            <person name="Evans L.H."/>
            <person name="Alamgir A."/>
            <person name="Owens N."/>
            <person name="Weber N.D."/>
            <person name="Virtaneva K."/>
            <person name="Barbian K."/>
            <person name="Babar A."/>
            <person name="Rosenke K."/>
        </authorList>
    </citation>
    <scope>NUCLEOTIDE SEQUENCE</scope>
    <source>
        <strain evidence="2">P1</strain>
    </source>
</reference>
<evidence type="ECO:0000313" key="3">
    <source>
        <dbReference type="Proteomes" id="UP000076770"/>
    </source>
</evidence>
<dbReference type="Proteomes" id="UP000076770">
    <property type="component" value="Chromosome i"/>
</dbReference>
<name>A0A157T382_SACSO</name>
<protein>
    <recommendedName>
        <fullName evidence="5">SpoVT-AbrB domain-containing protein</fullName>
    </recommendedName>
</protein>
<evidence type="ECO:0000313" key="4">
    <source>
        <dbReference type="Proteomes" id="UP000594632"/>
    </source>
</evidence>
<dbReference type="OrthoDB" id="38256at2157"/>
<organism evidence="2 3">
    <name type="scientific">Saccharolobus solfataricus</name>
    <name type="common">Sulfolobus solfataricus</name>
    <dbReference type="NCBI Taxonomy" id="2287"/>
    <lineage>
        <taxon>Archaea</taxon>
        <taxon>Thermoproteota</taxon>
        <taxon>Thermoprotei</taxon>
        <taxon>Sulfolobales</taxon>
        <taxon>Sulfolobaceae</taxon>
        <taxon>Saccharolobus</taxon>
    </lineage>
</organism>
<evidence type="ECO:0008006" key="5">
    <source>
        <dbReference type="Google" id="ProtNLM"/>
    </source>
</evidence>
<dbReference type="GeneID" id="58788917"/>
<dbReference type="EMBL" id="CP050869">
    <property type="protein sequence ID" value="QPG49408.1"/>
    <property type="molecule type" value="Genomic_DNA"/>
</dbReference>
<dbReference type="Proteomes" id="UP000594632">
    <property type="component" value="Chromosome"/>
</dbReference>
<sequence>MEQIVFRSTVSSYGTDKYGNKRYGITIPSKLRDKGEKLYGKEVIVIVILPDDEE</sequence>
<reference evidence="3" key="2">
    <citation type="submission" date="2016-04" db="EMBL/GenBank/DDBJ databases">
        <authorList>
            <person name="Shah S.A."/>
            <person name="Garrett R.A."/>
        </authorList>
    </citation>
    <scope>NUCLEOTIDE SEQUENCE [LARGE SCALE GENOMIC DNA]</scope>
    <source>
        <strain evidence="3">ATCC 35091 / DSM 1616 / JCM 8930 / NBRC 15331 / P1</strain>
    </source>
</reference>
<dbReference type="EMBL" id="LT549890">
    <property type="protein sequence ID" value="SAI85795.1"/>
    <property type="molecule type" value="Genomic_DNA"/>
</dbReference>
<reference evidence="1 4" key="3">
    <citation type="journal article" date="2020" name="Nat. Commun.">
        <title>The structures of two archaeal type IV pili illuminate evolutionary relationships.</title>
        <authorList>
            <person name="Wang F."/>
            <person name="Baquero D.P."/>
            <person name="Su Z."/>
            <person name="Beltran L.C."/>
            <person name="Prangishvili D."/>
            <person name="Krupovic M."/>
            <person name="Egelman E.H."/>
        </authorList>
    </citation>
    <scope>NUCLEOTIDE SEQUENCE [LARGE SCALE GENOMIC DNA]</scope>
    <source>
        <strain evidence="1 4">POZ149</strain>
    </source>
</reference>
<proteinExistence type="predicted"/>